<dbReference type="PANTHER" id="PTHR12732">
    <property type="entry name" value="UNCHARACTERIZED PROTEASOME COMPONENT REGION PCI-CONTAINING"/>
    <property type="match status" value="1"/>
</dbReference>
<dbReference type="PANTHER" id="PTHR12732:SF8">
    <property type="entry name" value="NUCLEAR MRNA EXPORT PROTEIN THP1"/>
    <property type="match status" value="1"/>
</dbReference>
<gene>
    <name evidence="1" type="ORF">AC631_01069</name>
</gene>
<dbReference type="OrthoDB" id="5404651at2759"/>
<dbReference type="EMBL" id="LMYN01000013">
    <property type="protein sequence ID" value="KSA03172.1"/>
    <property type="molecule type" value="Genomic_DNA"/>
</dbReference>
<comment type="caution">
    <text evidence="1">The sequence shown here is derived from an EMBL/GenBank/DDBJ whole genome shotgun (WGS) entry which is preliminary data.</text>
</comment>
<evidence type="ECO:0000313" key="2">
    <source>
        <dbReference type="Proteomes" id="UP000054251"/>
    </source>
</evidence>
<evidence type="ECO:0000313" key="1">
    <source>
        <dbReference type="EMBL" id="KSA03172.1"/>
    </source>
</evidence>
<name>A0A0V1Q3S5_9ASCO</name>
<dbReference type="GeneID" id="26838078"/>
<dbReference type="AlphaFoldDB" id="A0A0V1Q3S5"/>
<evidence type="ECO:0008006" key="3">
    <source>
        <dbReference type="Google" id="ProtNLM"/>
    </source>
</evidence>
<keyword evidence="2" id="KW-1185">Reference proteome</keyword>
<accession>A0A0V1Q3S5</accession>
<protein>
    <recommendedName>
        <fullName evidence="3">PCI domain-containing protein</fullName>
    </recommendedName>
</protein>
<dbReference type="GO" id="GO:0003690">
    <property type="term" value="F:double-stranded DNA binding"/>
    <property type="evidence" value="ECO:0007669"/>
    <property type="project" value="InterPro"/>
</dbReference>
<dbReference type="GO" id="GO:0000973">
    <property type="term" value="P:post-transcriptional tethering of RNA polymerase II gene DNA at nuclear periphery"/>
    <property type="evidence" value="ECO:0007669"/>
    <property type="project" value="TreeGrafter"/>
</dbReference>
<dbReference type="Proteomes" id="UP000054251">
    <property type="component" value="Unassembled WGS sequence"/>
</dbReference>
<organism evidence="1 2">
    <name type="scientific">Debaryomyces fabryi</name>
    <dbReference type="NCBI Taxonomy" id="58627"/>
    <lineage>
        <taxon>Eukaryota</taxon>
        <taxon>Fungi</taxon>
        <taxon>Dikarya</taxon>
        <taxon>Ascomycota</taxon>
        <taxon>Saccharomycotina</taxon>
        <taxon>Pichiomycetes</taxon>
        <taxon>Debaryomycetaceae</taxon>
        <taxon>Debaryomyces</taxon>
    </lineage>
</organism>
<dbReference type="GO" id="GO:0016973">
    <property type="term" value="P:poly(A)+ mRNA export from nucleus"/>
    <property type="evidence" value="ECO:0007669"/>
    <property type="project" value="TreeGrafter"/>
</dbReference>
<dbReference type="RefSeq" id="XP_015469274.1">
    <property type="nucleotide sequence ID" value="XM_015609899.1"/>
</dbReference>
<dbReference type="GO" id="GO:0070390">
    <property type="term" value="C:transcription export complex 2"/>
    <property type="evidence" value="ECO:0007669"/>
    <property type="project" value="TreeGrafter"/>
</dbReference>
<dbReference type="SMART" id="SM00753">
    <property type="entry name" value="PAM"/>
    <property type="match status" value="1"/>
</dbReference>
<sequence length="473" mass="54153">MEVLDTYLNEIFQCTNSPVNEQLVRLSNLLDINPSVNPYIVRINNLPFLQDRYLNDLIDGKHFYKDEWLAFNEVVISFIRLSNQLNPWSSLESFDLYTTYINDLSVAFNNANRGYLITYLVKNTIRFVMPIATKLDYQLYYKENCMKPRLAYLASILLKIFNNIRSQLSGDASDTTIKVSSKSSIILYIGIKLCQTYFKLSNPLLCRNIFSNMNNANLVMGKYDMNEQIQYRFYLGRFYFLKNQLVDAYTHLLWCLQRCPAVTDSSNITRILQYLIPISIAIGKRPNFNFLQQMYYSSPNTTPSFFAIYLDISRAVSMGDYARFHASITSPSVYAYLKDADLLVLLSSKCVLLVIRNLIKRLWVIAGKVPKLDYDSIKLGLSASVSLPDGTPLTSLPYSMHSFVSHAPDDLTIENILISLIDQNLLKGKLFPRLRVVSLSKVNVFPPVDHINFLRFGNGPEGSLNSSDGWLNN</sequence>
<proteinExistence type="predicted"/>
<dbReference type="GO" id="GO:0006368">
    <property type="term" value="P:transcription elongation by RNA polymerase II"/>
    <property type="evidence" value="ECO:0007669"/>
    <property type="project" value="TreeGrafter"/>
</dbReference>
<reference evidence="1 2" key="1">
    <citation type="submission" date="2015-11" db="EMBL/GenBank/DDBJ databases">
        <title>The genome of Debaryomyces fabryi.</title>
        <authorList>
            <person name="Tafer H."/>
            <person name="Lopandic K."/>
        </authorList>
    </citation>
    <scope>NUCLEOTIDE SEQUENCE [LARGE SCALE GENOMIC DNA]</scope>
    <source>
        <strain evidence="1 2">CBS 789</strain>
    </source>
</reference>
<dbReference type="GO" id="GO:0003723">
    <property type="term" value="F:RNA binding"/>
    <property type="evidence" value="ECO:0007669"/>
    <property type="project" value="InterPro"/>
</dbReference>
<dbReference type="InterPro" id="IPR045114">
    <property type="entry name" value="Csn12-like"/>
</dbReference>